<evidence type="ECO:0000313" key="1">
    <source>
        <dbReference type="EMBL" id="CRK92455.1"/>
    </source>
</evidence>
<name>A0A1J1HWH5_9DIPT</name>
<keyword evidence="2" id="KW-1185">Reference proteome</keyword>
<accession>A0A1J1HWH5</accession>
<organism evidence="1 2">
    <name type="scientific">Clunio marinus</name>
    <dbReference type="NCBI Taxonomy" id="568069"/>
    <lineage>
        <taxon>Eukaryota</taxon>
        <taxon>Metazoa</taxon>
        <taxon>Ecdysozoa</taxon>
        <taxon>Arthropoda</taxon>
        <taxon>Hexapoda</taxon>
        <taxon>Insecta</taxon>
        <taxon>Pterygota</taxon>
        <taxon>Neoptera</taxon>
        <taxon>Endopterygota</taxon>
        <taxon>Diptera</taxon>
        <taxon>Nematocera</taxon>
        <taxon>Chironomoidea</taxon>
        <taxon>Chironomidae</taxon>
        <taxon>Clunio</taxon>
    </lineage>
</organism>
<dbReference type="AlphaFoldDB" id="A0A1J1HWH5"/>
<evidence type="ECO:0000313" key="2">
    <source>
        <dbReference type="Proteomes" id="UP000183832"/>
    </source>
</evidence>
<reference evidence="1 2" key="1">
    <citation type="submission" date="2015-04" db="EMBL/GenBank/DDBJ databases">
        <authorList>
            <person name="Syromyatnikov M.Y."/>
            <person name="Popov V.N."/>
        </authorList>
    </citation>
    <scope>NUCLEOTIDE SEQUENCE [LARGE SCALE GENOMIC DNA]</scope>
</reference>
<dbReference type="EMBL" id="CVRI01000028">
    <property type="protein sequence ID" value="CRK92455.1"/>
    <property type="molecule type" value="Genomic_DNA"/>
</dbReference>
<protein>
    <submittedName>
        <fullName evidence="1">CLUMA_CG006017, isoform A</fullName>
    </submittedName>
</protein>
<proteinExistence type="predicted"/>
<dbReference type="Proteomes" id="UP000183832">
    <property type="component" value="Unassembled WGS sequence"/>
</dbReference>
<sequence>MKSVIEQMSLKRNIKKTQMETGRRHKILKSPVVVSVRLIFVLCCRVIEISKHLLKTHLGLQNLKVDK</sequence>
<gene>
    <name evidence="1" type="ORF">CLUMA_CG006017</name>
</gene>